<proteinExistence type="predicted"/>
<dbReference type="PROSITE" id="PS01124">
    <property type="entry name" value="HTH_ARAC_FAMILY_2"/>
    <property type="match status" value="1"/>
</dbReference>
<dbReference type="AlphaFoldDB" id="A0A512NIR0"/>
<dbReference type="Proteomes" id="UP000321058">
    <property type="component" value="Unassembled WGS sequence"/>
</dbReference>
<name>A0A512NIR0_9HYPH</name>
<dbReference type="GO" id="GO:0003700">
    <property type="term" value="F:DNA-binding transcription factor activity"/>
    <property type="evidence" value="ECO:0007669"/>
    <property type="project" value="InterPro"/>
</dbReference>
<evidence type="ECO:0000259" key="4">
    <source>
        <dbReference type="PROSITE" id="PS01124"/>
    </source>
</evidence>
<dbReference type="InterPro" id="IPR050204">
    <property type="entry name" value="AraC_XylS_family_regulators"/>
</dbReference>
<evidence type="ECO:0000256" key="1">
    <source>
        <dbReference type="ARBA" id="ARBA00023015"/>
    </source>
</evidence>
<keyword evidence="1" id="KW-0805">Transcription regulation</keyword>
<accession>A0A512NIR0</accession>
<dbReference type="SMART" id="SM00342">
    <property type="entry name" value="HTH_ARAC"/>
    <property type="match status" value="1"/>
</dbReference>
<organism evidence="5 6">
    <name type="scientific">Reyranella soli</name>
    <dbReference type="NCBI Taxonomy" id="1230389"/>
    <lineage>
        <taxon>Bacteria</taxon>
        <taxon>Pseudomonadati</taxon>
        <taxon>Pseudomonadota</taxon>
        <taxon>Alphaproteobacteria</taxon>
        <taxon>Hyphomicrobiales</taxon>
        <taxon>Reyranellaceae</taxon>
        <taxon>Reyranella</taxon>
    </lineage>
</organism>
<evidence type="ECO:0000256" key="2">
    <source>
        <dbReference type="ARBA" id="ARBA00023125"/>
    </source>
</evidence>
<evidence type="ECO:0000313" key="6">
    <source>
        <dbReference type="Proteomes" id="UP000321058"/>
    </source>
</evidence>
<dbReference type="EMBL" id="BKAJ01000112">
    <property type="protein sequence ID" value="GEP58839.1"/>
    <property type="molecule type" value="Genomic_DNA"/>
</dbReference>
<dbReference type="InterPro" id="IPR018062">
    <property type="entry name" value="HTH_AraC-typ_CS"/>
</dbReference>
<dbReference type="Pfam" id="PF12833">
    <property type="entry name" value="HTH_18"/>
    <property type="match status" value="1"/>
</dbReference>
<dbReference type="PANTHER" id="PTHR46796:SF6">
    <property type="entry name" value="ARAC SUBFAMILY"/>
    <property type="match status" value="1"/>
</dbReference>
<dbReference type="PANTHER" id="PTHR46796">
    <property type="entry name" value="HTH-TYPE TRANSCRIPTIONAL ACTIVATOR RHAS-RELATED"/>
    <property type="match status" value="1"/>
</dbReference>
<dbReference type="OrthoDB" id="110167at2"/>
<keyword evidence="6" id="KW-1185">Reference proteome</keyword>
<dbReference type="PROSITE" id="PS00041">
    <property type="entry name" value="HTH_ARAC_FAMILY_1"/>
    <property type="match status" value="1"/>
</dbReference>
<dbReference type="RefSeq" id="WP_147154228.1">
    <property type="nucleotide sequence ID" value="NZ_BKAJ01000112.1"/>
</dbReference>
<protein>
    <recommendedName>
        <fullName evidence="4">HTH araC/xylS-type domain-containing protein</fullName>
    </recommendedName>
</protein>
<reference evidence="5 6" key="1">
    <citation type="submission" date="2019-07" db="EMBL/GenBank/DDBJ databases">
        <title>Whole genome shotgun sequence of Reyranella soli NBRC 108950.</title>
        <authorList>
            <person name="Hosoyama A."/>
            <person name="Uohara A."/>
            <person name="Ohji S."/>
            <person name="Ichikawa N."/>
        </authorList>
    </citation>
    <scope>NUCLEOTIDE SEQUENCE [LARGE SCALE GENOMIC DNA]</scope>
    <source>
        <strain evidence="5 6">NBRC 108950</strain>
    </source>
</reference>
<gene>
    <name evidence="5" type="ORF">RSO01_60050</name>
</gene>
<comment type="caution">
    <text evidence="5">The sequence shown here is derived from an EMBL/GenBank/DDBJ whole genome shotgun (WGS) entry which is preliminary data.</text>
</comment>
<dbReference type="SUPFAM" id="SSF46689">
    <property type="entry name" value="Homeodomain-like"/>
    <property type="match status" value="2"/>
</dbReference>
<dbReference type="GO" id="GO:0043565">
    <property type="term" value="F:sequence-specific DNA binding"/>
    <property type="evidence" value="ECO:0007669"/>
    <property type="project" value="InterPro"/>
</dbReference>
<sequence length="289" mass="30854">MKPVAETIAAVGPPVFMHSIGEKASPSAMIARWRHSGGDFDIGASDIVSVVVNLQDGVPVRHRIGDSAPRAHVAAVGSVSVTPAHQRNQISVRGEADVLQLFLRESFLETALEAPFNCLPLFNSHDSELQAAAMQLFVSATRGDPDDLLLLESGVRRVAARLLVRGDPRSAQPARGGLARAAHRRVNDMITAALEDATAPSLTLSQLAGAASLSVNHFIRAFRQQTGVTPHRHIVLRRLERGITLLKKPGKSVAEVSDGVGFATPAHFIATFRRTMGVTPGAFQAALLR</sequence>
<evidence type="ECO:0000313" key="5">
    <source>
        <dbReference type="EMBL" id="GEP58839.1"/>
    </source>
</evidence>
<keyword evidence="2" id="KW-0238">DNA-binding</keyword>
<evidence type="ECO:0000256" key="3">
    <source>
        <dbReference type="ARBA" id="ARBA00023163"/>
    </source>
</evidence>
<keyword evidence="3" id="KW-0804">Transcription</keyword>
<feature type="domain" description="HTH araC/xylS-type" evidence="4">
    <location>
        <begin position="184"/>
        <end position="286"/>
    </location>
</feature>
<dbReference type="InterPro" id="IPR009057">
    <property type="entry name" value="Homeodomain-like_sf"/>
</dbReference>
<dbReference type="InterPro" id="IPR018060">
    <property type="entry name" value="HTH_AraC"/>
</dbReference>
<dbReference type="Gene3D" id="1.10.10.60">
    <property type="entry name" value="Homeodomain-like"/>
    <property type="match status" value="2"/>
</dbReference>